<name>A0AAW4YQJ0_9GAMM</name>
<evidence type="ECO:0000313" key="1">
    <source>
        <dbReference type="EMBL" id="MCE8050267.1"/>
    </source>
</evidence>
<evidence type="ECO:0000313" key="2">
    <source>
        <dbReference type="Proteomes" id="UP001320178"/>
    </source>
</evidence>
<organism evidence="1 2">
    <name type="scientific">Billgrantia desiderata</name>
    <dbReference type="NCBI Taxonomy" id="52021"/>
    <lineage>
        <taxon>Bacteria</taxon>
        <taxon>Pseudomonadati</taxon>
        <taxon>Pseudomonadota</taxon>
        <taxon>Gammaproteobacteria</taxon>
        <taxon>Oceanospirillales</taxon>
        <taxon>Halomonadaceae</taxon>
        <taxon>Billgrantia</taxon>
    </lineage>
</organism>
<dbReference type="EMBL" id="JABFTS010000001">
    <property type="protein sequence ID" value="MCE8050267.1"/>
    <property type="molecule type" value="Genomic_DNA"/>
</dbReference>
<sequence>MTPTDIVMVAGALSLGNAVDHRRRALREQVPTARQETTHRGMVLLCKHEQEDLRAYLTKMLERRLEPMEASHER</sequence>
<comment type="caution">
    <text evidence="1">The sequence shown here is derived from an EMBL/GenBank/DDBJ whole genome shotgun (WGS) entry which is preliminary data.</text>
</comment>
<accession>A0AAW4YQJ0</accession>
<reference evidence="1" key="1">
    <citation type="submission" date="2020-05" db="EMBL/GenBank/DDBJ databases">
        <authorList>
            <person name="Wang L."/>
            <person name="Shao Z."/>
        </authorList>
    </citation>
    <scope>NUCLEOTIDE SEQUENCE</scope>
    <source>
        <strain evidence="1">MCCC 1A05776</strain>
    </source>
</reference>
<reference evidence="1" key="2">
    <citation type="journal article" date="2021" name="Front. Microbiol.">
        <title>Aerobic Denitrification and Heterotrophic Sulfur Oxidation in the Genus Halomonas Revealed by Six Novel Species Characterizations and Genome-Based Analysis.</title>
        <authorList>
            <person name="Wang L."/>
            <person name="Shao Z."/>
        </authorList>
    </citation>
    <scope>NUCLEOTIDE SEQUENCE</scope>
    <source>
        <strain evidence="1">MCCC 1A05776</strain>
    </source>
</reference>
<dbReference type="Proteomes" id="UP001320178">
    <property type="component" value="Unassembled WGS sequence"/>
</dbReference>
<proteinExistence type="predicted"/>
<protein>
    <submittedName>
        <fullName evidence="1">Uncharacterized protein</fullName>
    </submittedName>
</protein>
<gene>
    <name evidence="1" type="ORF">HOP61_03035</name>
</gene>
<dbReference type="RefSeq" id="WP_234238576.1">
    <property type="nucleotide sequence ID" value="NZ_JABFTS010000001.1"/>
</dbReference>
<dbReference type="AlphaFoldDB" id="A0AAW4YQJ0"/>